<sequence length="404" mass="44243">MNFAIINGVIYTVNKKNAVIKNGTILVKDGKIEKISPEIIKPEGYEVIDAAGGHILPGFIDSHTHQGLFDGSVGWAGFDGNEMTDPATPYVRAIDAINPEDPALVEARIGGVTTIQTGPGSGNVIGGTDTIIKTWSESKIIDDMILKEPSCLKSALGENPKRVYGTDKKLPSTRMGNAAVFRKAFVEAQNYAKKWEEYETKKKLALEKGDKDKIPSEPERDIGKEVLVKVLRKEIPLNMHCHQANDIVTAIRLAEEFDINLVLIHATEGHKIADYIAKKGVSASVGPSLVGFEKVELRDITFKTPAILWKAGVKISIQSDSFTRLCYFPILPCMAIKEGLPVDEALRAVTINAAEMIGVSDRIGSLEEGKDADLVIWSDHPLKNFYAQNKLTMINGSIAYKKEE</sequence>
<dbReference type="InterPro" id="IPR032466">
    <property type="entry name" value="Metal_Hydrolase"/>
</dbReference>
<dbReference type="InterPro" id="IPR051781">
    <property type="entry name" value="Metallo-dep_Hydrolase"/>
</dbReference>
<evidence type="ECO:0000259" key="1">
    <source>
        <dbReference type="Pfam" id="PF01979"/>
    </source>
</evidence>
<dbReference type="PANTHER" id="PTHR43135">
    <property type="entry name" value="ALPHA-D-RIBOSE 1-METHYLPHOSPHONATE 5-TRIPHOSPHATE DIPHOSPHATASE"/>
    <property type="match status" value="1"/>
</dbReference>
<dbReference type="Gene3D" id="3.20.20.140">
    <property type="entry name" value="Metal-dependent hydrolases"/>
    <property type="match status" value="1"/>
</dbReference>
<name>A0A9Y1BJ18_9ARCH</name>
<proteinExistence type="predicted"/>
<dbReference type="EMBL" id="CP084166">
    <property type="protein sequence ID" value="UJG39695.1"/>
    <property type="molecule type" value="Genomic_DNA"/>
</dbReference>
<feature type="domain" description="Amidohydrolase-related" evidence="1">
    <location>
        <begin position="304"/>
        <end position="397"/>
    </location>
</feature>
<dbReference type="Pfam" id="PF01979">
    <property type="entry name" value="Amidohydro_1"/>
    <property type="match status" value="1"/>
</dbReference>
<dbReference type="InterPro" id="IPR011059">
    <property type="entry name" value="Metal-dep_hydrolase_composite"/>
</dbReference>
<accession>A0A9Y1BJ18</accession>
<dbReference type="PANTHER" id="PTHR43135:SF3">
    <property type="entry name" value="ALPHA-D-RIBOSE 1-METHYLPHOSPHONATE 5-TRIPHOSPHATE DIPHOSPHATASE"/>
    <property type="match status" value="1"/>
</dbReference>
<dbReference type="SUPFAM" id="SSF51556">
    <property type="entry name" value="Metallo-dependent hydrolases"/>
    <property type="match status" value="1"/>
</dbReference>
<dbReference type="Proteomes" id="UP001201020">
    <property type="component" value="Chromosome"/>
</dbReference>
<gene>
    <name evidence="2" type="ORF">K9W45_07440</name>
</gene>
<evidence type="ECO:0000313" key="2">
    <source>
        <dbReference type="EMBL" id="UJG39695.1"/>
    </source>
</evidence>
<protein>
    <submittedName>
        <fullName evidence="2">Amidohydrolase</fullName>
    </submittedName>
</protein>
<dbReference type="AlphaFoldDB" id="A0A9Y1BJ18"/>
<dbReference type="SUPFAM" id="SSF51338">
    <property type="entry name" value="Composite domain of metallo-dependent hydrolases"/>
    <property type="match status" value="1"/>
</dbReference>
<dbReference type="Gene3D" id="2.30.40.10">
    <property type="entry name" value="Urease, subunit C, domain 1"/>
    <property type="match status" value="1"/>
</dbReference>
<dbReference type="InterPro" id="IPR006680">
    <property type="entry name" value="Amidohydro-rel"/>
</dbReference>
<dbReference type="GO" id="GO:0016810">
    <property type="term" value="F:hydrolase activity, acting on carbon-nitrogen (but not peptide) bonds"/>
    <property type="evidence" value="ECO:0007669"/>
    <property type="project" value="InterPro"/>
</dbReference>
<dbReference type="CDD" id="cd01309">
    <property type="entry name" value="Met_dep_hydrolase_C"/>
    <property type="match status" value="1"/>
</dbReference>
<organism evidence="2">
    <name type="scientific">Candidatus Heimdallarchaeum aukensis</name>
    <dbReference type="NCBI Taxonomy" id="2876573"/>
    <lineage>
        <taxon>Archaea</taxon>
        <taxon>Promethearchaeati</taxon>
        <taxon>Candidatus Heimdallarchaeota</taxon>
        <taxon>Candidatus Heimdallarchaeia (ex Rinke et al. 2021) (nom. nud.)</taxon>
        <taxon>Candidatus Heimdallarchaeales</taxon>
        <taxon>Candidatus Heimdallarchaeaceae</taxon>
        <taxon>Candidatus Heimdallarchaeum</taxon>
    </lineage>
</organism>
<reference evidence="2" key="1">
    <citation type="journal article" date="2022" name="Nat. Microbiol.">
        <title>Unique mobile elements and scalable gene flow at the prokaryote-eukaryote boundary revealed by circularized Asgard archaea genomes.</title>
        <authorList>
            <person name="Wu F."/>
            <person name="Speth D.R."/>
            <person name="Philosof A."/>
            <person name="Cremiere A."/>
            <person name="Narayanan A."/>
            <person name="Barco R.A."/>
            <person name="Connon S.A."/>
            <person name="Amend J.P."/>
            <person name="Antoshechkin I.A."/>
            <person name="Orphan V.J."/>
        </authorList>
    </citation>
    <scope>NUCLEOTIDE SEQUENCE</scope>
    <source>
        <strain evidence="2">PM71</strain>
    </source>
</reference>